<dbReference type="SUPFAM" id="SSF53955">
    <property type="entry name" value="Lysozyme-like"/>
    <property type="match status" value="1"/>
</dbReference>
<evidence type="ECO:0000256" key="2">
    <source>
        <dbReference type="ARBA" id="ARBA00009387"/>
    </source>
</evidence>
<dbReference type="InterPro" id="IPR000189">
    <property type="entry name" value="Transglyc_AS"/>
</dbReference>
<comment type="similarity">
    <text evidence="2">Belongs to the virb1 family.</text>
</comment>
<comment type="caution">
    <text evidence="5">The sequence shown here is derived from an EMBL/GenBank/DDBJ whole genome shotgun (WGS) entry which is preliminary data.</text>
</comment>
<keyword evidence="3" id="KW-0732">Signal</keyword>
<dbReference type="Gene3D" id="1.25.20.10">
    <property type="entry name" value="Bacterial muramidases"/>
    <property type="match status" value="1"/>
</dbReference>
<sequence>MKGKMRKARMWKLAALSVTTLSVGVAVPSLLSSVWHGRKPVLAAHAPQASEPKAALPSETSAASQSVAPGLADVAHDLAGVTEALRYYHEGEGPSGDAVLATRDPLVRAAVEWVFLRARPAEAGLARHRDFLAAHPDWPAGALRRHAEELAGAEELHPERAKTYLAAFPPTGPAGDLAQALLDKDDPASVQTARNLWRSADLTPAAERRLLKHFGGGLTREDHLFRAGRLWLRDQKAAAASRAAALAGKDGDILLRAAANVADGVAWPKATEKVADKNDPLLLFARIHALRKAEKIDEAAKLMLAVPPAAEARSGDDWWVERRLLARKLLDANDFSRAYQIAAGHAASGEEARLEAEFHAGWIALRFLQDPAKAAPHFETMAKIARTPASIARAAYWRGRVEEARGGDSRALFARAARESETYYGQLARARFGDEPLALAAAPEPAVGDGRAEPVRAAELLFALGENEAARQLALEASASLPAEQMAALAKILAAREDPNLALLAGKSALSHGVKLPMLAWPINGAPDFRPLAEKSAPRSTVLAIARQESAFKATARSGVGAMGLMQMMEPTARGVAKRAGVAYDEARVRGDAAFSAQLGAFHLGELLSEYKGSHILAFAAYNAGGGNVAQWIGAYGDPRNGAVDPVDWVERIPFTETRNYVQRVVENLQMYRALLGERADSLFSVDLRQKVASNQ</sequence>
<dbReference type="SUPFAM" id="SSF48435">
    <property type="entry name" value="Bacterial muramidases"/>
    <property type="match status" value="1"/>
</dbReference>
<dbReference type="GO" id="GO:0004553">
    <property type="term" value="F:hydrolase activity, hydrolyzing O-glycosyl compounds"/>
    <property type="evidence" value="ECO:0007669"/>
    <property type="project" value="InterPro"/>
</dbReference>
<dbReference type="GO" id="GO:0042597">
    <property type="term" value="C:periplasmic space"/>
    <property type="evidence" value="ECO:0007669"/>
    <property type="project" value="InterPro"/>
</dbReference>
<dbReference type="GO" id="GO:0000270">
    <property type="term" value="P:peptidoglycan metabolic process"/>
    <property type="evidence" value="ECO:0007669"/>
    <property type="project" value="InterPro"/>
</dbReference>
<feature type="domain" description="Transglycosylase SLT" evidence="4">
    <location>
        <begin position="535"/>
        <end position="637"/>
    </location>
</feature>
<comment type="similarity">
    <text evidence="1">Belongs to the transglycosylase Slt family.</text>
</comment>
<dbReference type="CDD" id="cd13401">
    <property type="entry name" value="Slt70-like"/>
    <property type="match status" value="1"/>
</dbReference>
<evidence type="ECO:0000256" key="3">
    <source>
        <dbReference type="ARBA" id="ARBA00022729"/>
    </source>
</evidence>
<dbReference type="Proteomes" id="UP000239089">
    <property type="component" value="Unassembled WGS sequence"/>
</dbReference>
<dbReference type="PANTHER" id="PTHR37423">
    <property type="entry name" value="SOLUBLE LYTIC MUREIN TRANSGLYCOSYLASE-RELATED"/>
    <property type="match status" value="1"/>
</dbReference>
<evidence type="ECO:0000259" key="4">
    <source>
        <dbReference type="Pfam" id="PF01464"/>
    </source>
</evidence>
<dbReference type="InterPro" id="IPR008258">
    <property type="entry name" value="Transglycosylase_SLT_dom_1"/>
</dbReference>
<dbReference type="Pfam" id="PF01464">
    <property type="entry name" value="SLT"/>
    <property type="match status" value="1"/>
</dbReference>
<keyword evidence="6" id="KW-1185">Reference proteome</keyword>
<dbReference type="Gene3D" id="1.10.530.10">
    <property type="match status" value="1"/>
</dbReference>
<evidence type="ECO:0000313" key="6">
    <source>
        <dbReference type="Proteomes" id="UP000239089"/>
    </source>
</evidence>
<proteinExistence type="inferred from homology"/>
<evidence type="ECO:0000313" key="5">
    <source>
        <dbReference type="EMBL" id="PPQ33776.1"/>
    </source>
</evidence>
<dbReference type="InterPro" id="IPR023346">
    <property type="entry name" value="Lysozyme-like_dom_sf"/>
</dbReference>
<dbReference type="AlphaFoldDB" id="A0A2S6NGP5"/>
<dbReference type="EMBL" id="NHSJ01000013">
    <property type="protein sequence ID" value="PPQ33776.1"/>
    <property type="molecule type" value="Genomic_DNA"/>
</dbReference>
<evidence type="ECO:0000256" key="1">
    <source>
        <dbReference type="ARBA" id="ARBA00007734"/>
    </source>
</evidence>
<organism evidence="5 6">
    <name type="scientific">Rhodoblastus sphagnicola</name>
    <dbReference type="NCBI Taxonomy" id="333368"/>
    <lineage>
        <taxon>Bacteria</taxon>
        <taxon>Pseudomonadati</taxon>
        <taxon>Pseudomonadota</taxon>
        <taxon>Alphaproteobacteria</taxon>
        <taxon>Hyphomicrobiales</taxon>
        <taxon>Rhodoblastaceae</taxon>
        <taxon>Rhodoblastus</taxon>
    </lineage>
</organism>
<gene>
    <name evidence="5" type="ORF">CCR94_00705</name>
</gene>
<accession>A0A2S6NGP5</accession>
<dbReference type="PANTHER" id="PTHR37423:SF2">
    <property type="entry name" value="MEMBRANE-BOUND LYTIC MUREIN TRANSGLYCOSYLASE C"/>
    <property type="match status" value="1"/>
</dbReference>
<dbReference type="GO" id="GO:0008933">
    <property type="term" value="F:peptidoglycan lytic transglycosylase activity"/>
    <property type="evidence" value="ECO:0007669"/>
    <property type="project" value="InterPro"/>
</dbReference>
<reference evidence="5 6" key="1">
    <citation type="journal article" date="2018" name="Arch. Microbiol.">
        <title>New insights into the metabolic potential of the phototrophic purple bacterium Rhodopila globiformis DSM 161(T) from its draft genome sequence and evidence for a vanadium-dependent nitrogenase.</title>
        <authorList>
            <person name="Imhoff J.F."/>
            <person name="Rahn T."/>
            <person name="Kunzel S."/>
            <person name="Neulinger S.C."/>
        </authorList>
    </citation>
    <scope>NUCLEOTIDE SEQUENCE [LARGE SCALE GENOMIC DNA]</scope>
    <source>
        <strain evidence="5 6">DSM 16996</strain>
    </source>
</reference>
<dbReference type="PROSITE" id="PS00922">
    <property type="entry name" value="TRANSGLYCOSYLASE"/>
    <property type="match status" value="1"/>
</dbReference>
<protein>
    <recommendedName>
        <fullName evidence="4">Transglycosylase SLT domain-containing protein</fullName>
    </recommendedName>
</protein>
<dbReference type="InterPro" id="IPR008939">
    <property type="entry name" value="Lytic_TGlycosylase_superhlx_U"/>
</dbReference>
<dbReference type="GO" id="GO:0016020">
    <property type="term" value="C:membrane"/>
    <property type="evidence" value="ECO:0007669"/>
    <property type="project" value="InterPro"/>
</dbReference>
<name>A0A2S6NGP5_9HYPH</name>